<dbReference type="PANTHER" id="PTHR46222:SF3">
    <property type="entry name" value="PEPTIDYLPROLYL ISOMERASE"/>
    <property type="match status" value="1"/>
</dbReference>
<dbReference type="CDD" id="cd00051">
    <property type="entry name" value="EFh"/>
    <property type="match status" value="1"/>
</dbReference>
<dbReference type="Pfam" id="PF00254">
    <property type="entry name" value="FKBP_C"/>
    <property type="match status" value="1"/>
</dbReference>
<feature type="domain" description="EF-hand" evidence="12">
    <location>
        <begin position="269"/>
        <end position="304"/>
    </location>
</feature>
<dbReference type="GO" id="GO:0003755">
    <property type="term" value="F:peptidyl-prolyl cis-trans isomerase activity"/>
    <property type="evidence" value="ECO:0007669"/>
    <property type="project" value="UniProtKB-KW"/>
</dbReference>
<dbReference type="GO" id="GO:0005783">
    <property type="term" value="C:endoplasmic reticulum"/>
    <property type="evidence" value="ECO:0007669"/>
    <property type="project" value="UniProtKB-ARBA"/>
</dbReference>
<dbReference type="PANTHER" id="PTHR46222">
    <property type="entry name" value="PEPTIDYL-PROLYL CIS-TRANS ISOMERASE FKBP7/14"/>
    <property type="match status" value="1"/>
</dbReference>
<dbReference type="PROSITE" id="PS50059">
    <property type="entry name" value="FKBP_PPIASE"/>
    <property type="match status" value="1"/>
</dbReference>
<dbReference type="SUPFAM" id="SSF54534">
    <property type="entry name" value="FKBP-like"/>
    <property type="match status" value="1"/>
</dbReference>
<evidence type="ECO:0000256" key="7">
    <source>
        <dbReference type="ARBA" id="ARBA00023110"/>
    </source>
</evidence>
<evidence type="ECO:0000256" key="2">
    <source>
        <dbReference type="ARBA" id="ARBA00013194"/>
    </source>
</evidence>
<dbReference type="SUPFAM" id="SSF47473">
    <property type="entry name" value="EF-hand"/>
    <property type="match status" value="1"/>
</dbReference>
<evidence type="ECO:0000259" key="12">
    <source>
        <dbReference type="PROSITE" id="PS50222"/>
    </source>
</evidence>
<feature type="domain" description="PPIase FKBP-type" evidence="11">
    <location>
        <begin position="135"/>
        <end position="224"/>
    </location>
</feature>
<proteinExistence type="evidence at transcript level"/>
<keyword evidence="7 10" id="KW-0697">Rotamase</keyword>
<dbReference type="InterPro" id="IPR001179">
    <property type="entry name" value="PPIase_FKBP_dom"/>
</dbReference>
<evidence type="ECO:0000313" key="13">
    <source>
        <dbReference type="EMBL" id="ADY45765.1"/>
    </source>
</evidence>
<dbReference type="Gene3D" id="3.10.50.40">
    <property type="match status" value="1"/>
</dbReference>
<sequence>MYHHRRWGLRFFFLRPFHRVHSNLCRGVQGQPSLPFFTMCSPPTALICILAICHYVQIAIASVHVVDTQAKVPSDLGKKRRPEDNIPVVEIRGEGKPMTAAQIRQLEEASNGGPLDIKIENTWRPVECPRAAKRKDFVTFHYKAFTEAGKKFDQTYGREPIRIQLGVGMTMPGLDKGLQGMCDTELRKIHVPYRLSRKRKSRVWKNILNDEHWLIFNIEMMHVEPWSYELQFQFLDLNNDTFLTQNELVKFQEKMKKDFGKTWSNEDIDTVIAAKYYIKYFDADGDGKVDLKEFRAVMERDLATMAANKPEKKIEGRKRDPGIAWILDFNNDGIVSVQENDRAAEVLEGKPAIPPKFTKDEL</sequence>
<evidence type="ECO:0000256" key="4">
    <source>
        <dbReference type="ARBA" id="ARBA00022737"/>
    </source>
</evidence>
<accession>F1L6L1</accession>
<keyword evidence="4" id="KW-0677">Repeat</keyword>
<evidence type="ECO:0000256" key="6">
    <source>
        <dbReference type="ARBA" id="ARBA00022837"/>
    </source>
</evidence>
<dbReference type="EC" id="5.2.1.8" evidence="2 10"/>
<keyword evidence="6" id="KW-0106">Calcium</keyword>
<dbReference type="PROSITE" id="PS50222">
    <property type="entry name" value="EF_HAND_2"/>
    <property type="match status" value="1"/>
</dbReference>
<evidence type="ECO:0000256" key="10">
    <source>
        <dbReference type="PROSITE-ProRule" id="PRU00277"/>
    </source>
</evidence>
<dbReference type="AlphaFoldDB" id="F1L6L1"/>
<dbReference type="PROSITE" id="PS00018">
    <property type="entry name" value="EF_HAND_1"/>
    <property type="match status" value="1"/>
</dbReference>
<dbReference type="GO" id="GO:0005509">
    <property type="term" value="F:calcium ion binding"/>
    <property type="evidence" value="ECO:0007669"/>
    <property type="project" value="InterPro"/>
</dbReference>
<dbReference type="InterPro" id="IPR046357">
    <property type="entry name" value="PPIase_dom_sf"/>
</dbReference>
<dbReference type="InterPro" id="IPR002048">
    <property type="entry name" value="EF_hand_dom"/>
</dbReference>
<dbReference type="InterPro" id="IPR052273">
    <property type="entry name" value="PPIase_FKBP"/>
</dbReference>
<evidence type="ECO:0000256" key="5">
    <source>
        <dbReference type="ARBA" id="ARBA00022824"/>
    </source>
</evidence>
<evidence type="ECO:0000256" key="1">
    <source>
        <dbReference type="ARBA" id="ARBA00000971"/>
    </source>
</evidence>
<protein>
    <recommendedName>
        <fullName evidence="2 10">peptidylprolyl isomerase</fullName>
        <ecNumber evidence="2 10">5.2.1.8</ecNumber>
    </recommendedName>
</protein>
<dbReference type="InterPro" id="IPR011992">
    <property type="entry name" value="EF-hand-dom_pair"/>
</dbReference>
<name>F1L6L1_ASCSU</name>
<evidence type="ECO:0000256" key="3">
    <source>
        <dbReference type="ARBA" id="ARBA00022729"/>
    </source>
</evidence>
<keyword evidence="8" id="KW-0325">Glycoprotein</keyword>
<dbReference type="Gene3D" id="1.10.238.10">
    <property type="entry name" value="EF-hand"/>
    <property type="match status" value="1"/>
</dbReference>
<evidence type="ECO:0000256" key="9">
    <source>
        <dbReference type="ARBA" id="ARBA00023235"/>
    </source>
</evidence>
<organism evidence="13">
    <name type="scientific">Ascaris suum</name>
    <name type="common">Pig roundworm</name>
    <name type="synonym">Ascaris lumbricoides</name>
    <dbReference type="NCBI Taxonomy" id="6253"/>
    <lineage>
        <taxon>Eukaryota</taxon>
        <taxon>Metazoa</taxon>
        <taxon>Ecdysozoa</taxon>
        <taxon>Nematoda</taxon>
        <taxon>Chromadorea</taxon>
        <taxon>Rhabditida</taxon>
        <taxon>Spirurina</taxon>
        <taxon>Ascaridomorpha</taxon>
        <taxon>Ascaridoidea</taxon>
        <taxon>Ascarididae</taxon>
        <taxon>Ascaris</taxon>
    </lineage>
</organism>
<keyword evidence="5" id="KW-0256">Endoplasmic reticulum</keyword>
<evidence type="ECO:0000256" key="8">
    <source>
        <dbReference type="ARBA" id="ARBA00023180"/>
    </source>
</evidence>
<comment type="catalytic activity">
    <reaction evidence="1 10">
        <text>[protein]-peptidylproline (omega=180) = [protein]-peptidylproline (omega=0)</text>
        <dbReference type="Rhea" id="RHEA:16237"/>
        <dbReference type="Rhea" id="RHEA-COMP:10747"/>
        <dbReference type="Rhea" id="RHEA-COMP:10748"/>
        <dbReference type="ChEBI" id="CHEBI:83833"/>
        <dbReference type="ChEBI" id="CHEBI:83834"/>
        <dbReference type="EC" id="5.2.1.8"/>
    </reaction>
</comment>
<dbReference type="InterPro" id="IPR018247">
    <property type="entry name" value="EF_Hand_1_Ca_BS"/>
</dbReference>
<evidence type="ECO:0000259" key="11">
    <source>
        <dbReference type="PROSITE" id="PS50059"/>
    </source>
</evidence>
<dbReference type="Pfam" id="PF13499">
    <property type="entry name" value="EF-hand_7"/>
    <property type="match status" value="1"/>
</dbReference>
<dbReference type="EMBL" id="JI172443">
    <property type="protein sequence ID" value="ADY45765.1"/>
    <property type="molecule type" value="mRNA"/>
</dbReference>
<reference evidence="13" key="1">
    <citation type="journal article" date="2011" name="Genome Res.">
        <title>Deep small RNA sequencing from the nematode Ascaris reveals conservation, functional diversification, and novel developmental profiles.</title>
        <authorList>
            <person name="Wang J."/>
            <person name="Czech B."/>
            <person name="Crunk A."/>
            <person name="Wallace A."/>
            <person name="Mitreva M."/>
            <person name="Hannon G.J."/>
            <person name="Davis R.E."/>
        </authorList>
    </citation>
    <scope>NUCLEOTIDE SEQUENCE</scope>
</reference>
<keyword evidence="9 10" id="KW-0413">Isomerase</keyword>
<keyword evidence="3" id="KW-0732">Signal</keyword>